<accession>A0A8J2PEL2</accession>
<feature type="non-terminal residue" evidence="1">
    <location>
        <position position="286"/>
    </location>
</feature>
<dbReference type="Proteomes" id="UP000708208">
    <property type="component" value="Unassembled WGS sequence"/>
</dbReference>
<sequence length="286" mass="31819">INFSSVLLPSRRNEKMKLSNYLDTALTDPQYHFYQGSGNSGPPRVAAKFSEVFSFSGEHLCEFLSDVPTDQSLFRALNSMPPATDVWMTKPYLKTPLELFVSHGNFLARGKKRLIDGKSFEFNQSTNKDGSISRPAGKLSTFACNVVIENCLNVPLRNRNKFYSNSSDKDFWPLEIQSFHRETFLGSSDTKFEAMFSYEILSSDLALVIALKVGPGTNSFAAAFSQIPAVSGKNELEVLMNSNDWKVHGYKKCSNAINTLESLDTVNQSEATVCEGPLKTTTLGRF</sequence>
<gene>
    <name evidence="1" type="ORF">AFUS01_LOCUS36374</name>
</gene>
<protein>
    <submittedName>
        <fullName evidence="1">Uncharacterized protein</fullName>
    </submittedName>
</protein>
<comment type="caution">
    <text evidence="1">The sequence shown here is derived from an EMBL/GenBank/DDBJ whole genome shotgun (WGS) entry which is preliminary data.</text>
</comment>
<reference evidence="1" key="1">
    <citation type="submission" date="2021-06" db="EMBL/GenBank/DDBJ databases">
        <authorList>
            <person name="Hodson N. C."/>
            <person name="Mongue J. A."/>
            <person name="Jaron S. K."/>
        </authorList>
    </citation>
    <scope>NUCLEOTIDE SEQUENCE</scope>
</reference>
<dbReference type="AlphaFoldDB" id="A0A8J2PEL2"/>
<proteinExistence type="predicted"/>
<organism evidence="1 2">
    <name type="scientific">Allacma fusca</name>
    <dbReference type="NCBI Taxonomy" id="39272"/>
    <lineage>
        <taxon>Eukaryota</taxon>
        <taxon>Metazoa</taxon>
        <taxon>Ecdysozoa</taxon>
        <taxon>Arthropoda</taxon>
        <taxon>Hexapoda</taxon>
        <taxon>Collembola</taxon>
        <taxon>Symphypleona</taxon>
        <taxon>Sminthuridae</taxon>
        <taxon>Allacma</taxon>
    </lineage>
</organism>
<keyword evidence="2" id="KW-1185">Reference proteome</keyword>
<dbReference type="EMBL" id="CAJVCH010539352">
    <property type="protein sequence ID" value="CAG7826317.1"/>
    <property type="molecule type" value="Genomic_DNA"/>
</dbReference>
<evidence type="ECO:0000313" key="1">
    <source>
        <dbReference type="EMBL" id="CAG7826317.1"/>
    </source>
</evidence>
<name>A0A8J2PEL2_9HEXA</name>
<evidence type="ECO:0000313" key="2">
    <source>
        <dbReference type="Proteomes" id="UP000708208"/>
    </source>
</evidence>